<feature type="domain" description="Immunoglobulin C1-set" evidence="2">
    <location>
        <begin position="35"/>
        <end position="108"/>
    </location>
</feature>
<reference evidence="3" key="1">
    <citation type="submission" date="2025-08" db="UniProtKB">
        <authorList>
            <consortium name="Ensembl"/>
        </authorList>
    </citation>
    <scope>IDENTIFICATION</scope>
</reference>
<sequence>MSDAILTSYVLESYFCYLYKLKVHVFTRKAKVETNTILMCQATGFYPKDIILHIKRNGKILTKDDGVQTDGVHPNNDNTFQRTDYVEVLKSDVAEYSCEVIHEATDVHIQRNWGEKLLFLLYIRA</sequence>
<dbReference type="InterPro" id="IPR036179">
    <property type="entry name" value="Ig-like_dom_sf"/>
</dbReference>
<dbReference type="InterPro" id="IPR003006">
    <property type="entry name" value="Ig/MHC_CS"/>
</dbReference>
<dbReference type="InterPro" id="IPR003597">
    <property type="entry name" value="Ig_C1-set"/>
</dbReference>
<dbReference type="SUPFAM" id="SSF48726">
    <property type="entry name" value="Immunoglobulin"/>
    <property type="match status" value="1"/>
</dbReference>
<organism evidence="3 4">
    <name type="scientific">Poecilia mexicana</name>
    <dbReference type="NCBI Taxonomy" id="48701"/>
    <lineage>
        <taxon>Eukaryota</taxon>
        <taxon>Metazoa</taxon>
        <taxon>Chordata</taxon>
        <taxon>Craniata</taxon>
        <taxon>Vertebrata</taxon>
        <taxon>Euteleostomi</taxon>
        <taxon>Actinopterygii</taxon>
        <taxon>Neopterygii</taxon>
        <taxon>Teleostei</taxon>
        <taxon>Neoteleostei</taxon>
        <taxon>Acanthomorphata</taxon>
        <taxon>Ovalentaria</taxon>
        <taxon>Atherinomorphae</taxon>
        <taxon>Cyprinodontiformes</taxon>
        <taxon>Poeciliidae</taxon>
        <taxon>Poeciliinae</taxon>
        <taxon>Poecilia</taxon>
    </lineage>
</organism>
<keyword evidence="1" id="KW-0393">Immunoglobulin domain</keyword>
<dbReference type="PROSITE" id="PS00290">
    <property type="entry name" value="IG_MHC"/>
    <property type="match status" value="1"/>
</dbReference>
<evidence type="ECO:0000259" key="2">
    <source>
        <dbReference type="SMART" id="SM00407"/>
    </source>
</evidence>
<accession>A0A3B3Y8E9</accession>
<reference evidence="3" key="2">
    <citation type="submission" date="2025-09" db="UniProtKB">
        <authorList>
            <consortium name="Ensembl"/>
        </authorList>
    </citation>
    <scope>IDENTIFICATION</scope>
</reference>
<evidence type="ECO:0000256" key="1">
    <source>
        <dbReference type="ARBA" id="ARBA00023319"/>
    </source>
</evidence>
<dbReference type="Ensembl" id="ENSPMET00000009666.1">
    <property type="protein sequence ID" value="ENSPMEP00000023632.1"/>
    <property type="gene ID" value="ENSPMEG00000005366.1"/>
</dbReference>
<dbReference type="Proteomes" id="UP000261480">
    <property type="component" value="Unplaced"/>
</dbReference>
<proteinExistence type="predicted"/>
<dbReference type="PANTHER" id="PTHR19944">
    <property type="entry name" value="MHC CLASS II-RELATED"/>
    <property type="match status" value="1"/>
</dbReference>
<protein>
    <recommendedName>
        <fullName evidence="2">Immunoglobulin C1-set domain-containing protein</fullName>
    </recommendedName>
</protein>
<dbReference type="Gene3D" id="2.60.40.10">
    <property type="entry name" value="Immunoglobulins"/>
    <property type="match status" value="1"/>
</dbReference>
<dbReference type="InterPro" id="IPR013783">
    <property type="entry name" value="Ig-like_fold"/>
</dbReference>
<dbReference type="Pfam" id="PF07654">
    <property type="entry name" value="C1-set"/>
    <property type="match status" value="1"/>
</dbReference>
<dbReference type="SMART" id="SM00407">
    <property type="entry name" value="IGc1"/>
    <property type="match status" value="1"/>
</dbReference>
<keyword evidence="4" id="KW-1185">Reference proteome</keyword>
<dbReference type="InterPro" id="IPR050160">
    <property type="entry name" value="MHC/Immunoglobulin"/>
</dbReference>
<dbReference type="STRING" id="48701.ENSPMEP00000023632"/>
<evidence type="ECO:0000313" key="4">
    <source>
        <dbReference type="Proteomes" id="UP000261480"/>
    </source>
</evidence>
<name>A0A3B3Y8E9_9TELE</name>
<evidence type="ECO:0000313" key="3">
    <source>
        <dbReference type="Ensembl" id="ENSPMEP00000023632.1"/>
    </source>
</evidence>
<dbReference type="AlphaFoldDB" id="A0A3B3Y8E9"/>